<evidence type="ECO:0000313" key="2">
    <source>
        <dbReference type="Proteomes" id="UP001060085"/>
    </source>
</evidence>
<reference evidence="2" key="1">
    <citation type="journal article" date="2023" name="Nat. Plants">
        <title>Single-cell RNA sequencing provides a high-resolution roadmap for understanding the multicellular compartmentation of specialized metabolism.</title>
        <authorList>
            <person name="Sun S."/>
            <person name="Shen X."/>
            <person name="Li Y."/>
            <person name="Li Y."/>
            <person name="Wang S."/>
            <person name="Li R."/>
            <person name="Zhang H."/>
            <person name="Shen G."/>
            <person name="Guo B."/>
            <person name="Wei J."/>
            <person name="Xu J."/>
            <person name="St-Pierre B."/>
            <person name="Chen S."/>
            <person name="Sun C."/>
        </authorList>
    </citation>
    <scope>NUCLEOTIDE SEQUENCE [LARGE SCALE GENOMIC DNA]</scope>
</reference>
<name>A0ACC0ARI0_CATRO</name>
<sequence>MDLIVVEKVAQKRHVGSGLDQLLQEHSSINRSTRKIRNPFYFKWTFQKQRISRSKKHIRKNIWKRKGYWTTTTPLPHASNQLAWFGLEHCNQSLYLSKRWIQSLGPCRKEKEFHALPFGKGALGKYY</sequence>
<protein>
    <submittedName>
        <fullName evidence="1">Uncharacterized protein</fullName>
    </submittedName>
</protein>
<gene>
    <name evidence="1" type="ORF">M9H77_21409</name>
</gene>
<evidence type="ECO:0000313" key="1">
    <source>
        <dbReference type="EMBL" id="KAI5662086.1"/>
    </source>
</evidence>
<comment type="caution">
    <text evidence="1">The sequence shown here is derived from an EMBL/GenBank/DDBJ whole genome shotgun (WGS) entry which is preliminary data.</text>
</comment>
<dbReference type="EMBL" id="CM044705">
    <property type="protein sequence ID" value="KAI5662086.1"/>
    <property type="molecule type" value="Genomic_DNA"/>
</dbReference>
<proteinExistence type="predicted"/>
<keyword evidence="2" id="KW-1185">Reference proteome</keyword>
<accession>A0ACC0ARI0</accession>
<dbReference type="Proteomes" id="UP001060085">
    <property type="component" value="Linkage Group LG05"/>
</dbReference>
<organism evidence="1 2">
    <name type="scientific">Catharanthus roseus</name>
    <name type="common">Madagascar periwinkle</name>
    <name type="synonym">Vinca rosea</name>
    <dbReference type="NCBI Taxonomy" id="4058"/>
    <lineage>
        <taxon>Eukaryota</taxon>
        <taxon>Viridiplantae</taxon>
        <taxon>Streptophyta</taxon>
        <taxon>Embryophyta</taxon>
        <taxon>Tracheophyta</taxon>
        <taxon>Spermatophyta</taxon>
        <taxon>Magnoliopsida</taxon>
        <taxon>eudicotyledons</taxon>
        <taxon>Gunneridae</taxon>
        <taxon>Pentapetalae</taxon>
        <taxon>asterids</taxon>
        <taxon>lamiids</taxon>
        <taxon>Gentianales</taxon>
        <taxon>Apocynaceae</taxon>
        <taxon>Rauvolfioideae</taxon>
        <taxon>Vinceae</taxon>
        <taxon>Catharanthinae</taxon>
        <taxon>Catharanthus</taxon>
    </lineage>
</organism>